<organism evidence="2 3">
    <name type="scientific">Polarella glacialis</name>
    <name type="common">Dinoflagellate</name>
    <dbReference type="NCBI Taxonomy" id="89957"/>
    <lineage>
        <taxon>Eukaryota</taxon>
        <taxon>Sar</taxon>
        <taxon>Alveolata</taxon>
        <taxon>Dinophyceae</taxon>
        <taxon>Suessiales</taxon>
        <taxon>Suessiaceae</taxon>
        <taxon>Polarella</taxon>
    </lineage>
</organism>
<comment type="caution">
    <text evidence="2">The sequence shown here is derived from an EMBL/GenBank/DDBJ whole genome shotgun (WGS) entry which is preliminary data.</text>
</comment>
<feature type="compositionally biased region" description="Low complexity" evidence="1">
    <location>
        <begin position="86"/>
        <end position="95"/>
    </location>
</feature>
<dbReference type="Proteomes" id="UP000626109">
    <property type="component" value="Unassembled WGS sequence"/>
</dbReference>
<feature type="region of interest" description="Disordered" evidence="1">
    <location>
        <begin position="47"/>
        <end position="132"/>
    </location>
</feature>
<proteinExistence type="predicted"/>
<accession>A0A813LLK8</accession>
<evidence type="ECO:0000313" key="3">
    <source>
        <dbReference type="Proteomes" id="UP000626109"/>
    </source>
</evidence>
<evidence type="ECO:0000313" key="2">
    <source>
        <dbReference type="EMBL" id="CAE8731538.1"/>
    </source>
</evidence>
<sequence>DHLLRSDLKIVWEKMGLAAFRAKLMKQKLAGNGPSTIQVLEESLFDATGNPEEDDDWDVEAVDFEEHPNDDEGGDDSDENMAAIGSSSSSSSSSSNIAARVMKKPSCKPSDNNIGPLKDEEQPKQKLEDTIGQISDPRLKRVLMATMRNYGNTMRKETNEPTVKLSKTLSFDQYKDMALPELQPHVKQGLLKVKAKPAAAPTSIAVKKQNLKIKTVGKQDQTSRWKVEKYERGPDDKNAGGMYHIWVHPSGNKFRSLKQAKLAGFIQPGEK</sequence>
<dbReference type="EMBL" id="CAJNNW010036024">
    <property type="protein sequence ID" value="CAE8731538.1"/>
    <property type="molecule type" value="Genomic_DNA"/>
</dbReference>
<reference evidence="2" key="1">
    <citation type="submission" date="2021-02" db="EMBL/GenBank/DDBJ databases">
        <authorList>
            <person name="Dougan E. K."/>
            <person name="Rhodes N."/>
            <person name="Thang M."/>
            <person name="Chan C."/>
        </authorList>
    </citation>
    <scope>NUCLEOTIDE SEQUENCE</scope>
</reference>
<name>A0A813LLK8_POLGL</name>
<evidence type="ECO:0000256" key="1">
    <source>
        <dbReference type="SAM" id="MobiDB-lite"/>
    </source>
</evidence>
<protein>
    <submittedName>
        <fullName evidence="2">Uncharacterized protein</fullName>
    </submittedName>
</protein>
<dbReference type="AlphaFoldDB" id="A0A813LLK8"/>
<feature type="compositionally biased region" description="Basic and acidic residues" evidence="1">
    <location>
        <begin position="117"/>
        <end position="129"/>
    </location>
</feature>
<gene>
    <name evidence="2" type="ORF">PGLA2088_LOCUS46058</name>
</gene>
<feature type="non-terminal residue" evidence="2">
    <location>
        <position position="1"/>
    </location>
</feature>
<feature type="compositionally biased region" description="Acidic residues" evidence="1">
    <location>
        <begin position="51"/>
        <end position="79"/>
    </location>
</feature>